<sequence length="305" mass="35941">MYDLWQWLLFFYIYSFIGWIWESCYVSAQKRKWVNRGFLNGPFLPIYGCGALAVLVSTIPVRENVLLIFVFGMTGATILEYFTGWGMEKLFKVKYWDYSRQPFNLNGHICLLASLGWGLFSVIMIKGIHIPVEKAVLSLPEVAGEAVAFCFTIYMSIDFTVSFREAMDMREMLEKLQESKDYIHRMQKRLEVISAVAADEYHQYLKEREQKKAGRKEQFAENLAAMRTVRKKMLEELWNKAEALKKENGNVKEWAEIKEGIREELLKMGERRTKEYKKVVHHIRRNPKVISKKYQEVLDDIKKLM</sequence>
<name>A0ABT2T747_9FIRM</name>
<dbReference type="InterPro" id="IPR010540">
    <property type="entry name" value="CmpB_TMEM229"/>
</dbReference>
<protein>
    <recommendedName>
        <fullName evidence="4">ABC transporter permease</fullName>
    </recommendedName>
</protein>
<feature type="transmembrane region" description="Helical" evidence="1">
    <location>
        <begin position="105"/>
        <end position="130"/>
    </location>
</feature>
<evidence type="ECO:0000313" key="2">
    <source>
        <dbReference type="EMBL" id="MCU6746060.1"/>
    </source>
</evidence>
<feature type="transmembrane region" description="Helical" evidence="1">
    <location>
        <begin position="142"/>
        <end position="163"/>
    </location>
</feature>
<keyword evidence="1" id="KW-1133">Transmembrane helix</keyword>
<reference evidence="2 3" key="1">
    <citation type="journal article" date="2021" name="ISME Commun">
        <title>Automated analysis of genomic sequences facilitates high-throughput and comprehensive description of bacteria.</title>
        <authorList>
            <person name="Hitch T.C.A."/>
        </authorList>
    </citation>
    <scope>NUCLEOTIDE SEQUENCE [LARGE SCALE GENOMIC DNA]</scope>
    <source>
        <strain evidence="2 3">H2_18</strain>
    </source>
</reference>
<dbReference type="RefSeq" id="WP_059067363.1">
    <property type="nucleotide sequence ID" value="NZ_JAOQJX010000001.1"/>
</dbReference>
<evidence type="ECO:0000313" key="3">
    <source>
        <dbReference type="Proteomes" id="UP001652394"/>
    </source>
</evidence>
<keyword evidence="3" id="KW-1185">Reference proteome</keyword>
<accession>A0ABT2T747</accession>
<feature type="transmembrane region" description="Helical" evidence="1">
    <location>
        <begin position="38"/>
        <end position="59"/>
    </location>
</feature>
<evidence type="ECO:0008006" key="4">
    <source>
        <dbReference type="Google" id="ProtNLM"/>
    </source>
</evidence>
<keyword evidence="1" id="KW-0472">Membrane</keyword>
<feature type="transmembrane region" description="Helical" evidence="1">
    <location>
        <begin position="6"/>
        <end position="26"/>
    </location>
</feature>
<feature type="transmembrane region" description="Helical" evidence="1">
    <location>
        <begin position="65"/>
        <end position="84"/>
    </location>
</feature>
<dbReference type="Pfam" id="PF06541">
    <property type="entry name" value="ABC_trans_CmpB"/>
    <property type="match status" value="1"/>
</dbReference>
<organism evidence="2 3">
    <name type="scientific">Faecalicatena acetigenes</name>
    <dbReference type="NCBI Taxonomy" id="2981790"/>
    <lineage>
        <taxon>Bacteria</taxon>
        <taxon>Bacillati</taxon>
        <taxon>Bacillota</taxon>
        <taxon>Clostridia</taxon>
        <taxon>Lachnospirales</taxon>
        <taxon>Lachnospiraceae</taxon>
        <taxon>Faecalicatena</taxon>
    </lineage>
</organism>
<evidence type="ECO:0000256" key="1">
    <source>
        <dbReference type="SAM" id="Phobius"/>
    </source>
</evidence>
<comment type="caution">
    <text evidence="2">The sequence shown here is derived from an EMBL/GenBank/DDBJ whole genome shotgun (WGS) entry which is preliminary data.</text>
</comment>
<dbReference type="EMBL" id="JAOQJX010000001">
    <property type="protein sequence ID" value="MCU6746060.1"/>
    <property type="molecule type" value="Genomic_DNA"/>
</dbReference>
<keyword evidence="1" id="KW-0812">Transmembrane</keyword>
<dbReference type="Proteomes" id="UP001652394">
    <property type="component" value="Unassembled WGS sequence"/>
</dbReference>
<gene>
    <name evidence="2" type="ORF">OCV51_00030</name>
</gene>
<proteinExistence type="predicted"/>